<proteinExistence type="predicted"/>
<keyword evidence="2" id="KW-1185">Reference proteome</keyword>
<accession>A0ABW2BVB6</accession>
<name>A0ABW2BVB6_9PSEU</name>
<sequence length="997" mass="103898">MTADPFDTAALRDAVVQAWRASPTRFTEDANSEEDLRIGGYADRLFVELAQNAADAATLAGVPGRVRVSVVDSELRVANTGATLDADGVAALASLRASAKRGGVTVGRFGVGFAAVLAVSSEPRVVSRTGGVAFSEALTRDVVSESPELADQVRRRDGAVPVLRLPWPTDETPPEGFDTEVRLPLRPDVDVERLLADITAEIDDVLLTLPALTRVELPDAVWTRSGPSAVSPVPDVVSPVPDVVAIARDGEPVRRWLVRETSGDFTAAQVATLGIEAVPRWTALWALPVDVSGAPCPLERDVLHAPTATDERMTLPARLIASVPVEPSRRRVLAGPAVSAVLAAAAESYLDLVRSVAPAERLALVPSSGFPASDVDATLREEITERLRTSAWLPRAGGGELSGAEAKVLDVDLPDLGALLGEVLSDMAAPLGPGALRPLAPLGVTTLTVADAVDGLAGITRPVGWWRELYDVLTAALDAHAVSADALSGLPVPLIDGRLVTGVRGVLLPEVAEQEVLELLAEADVVGLHVADPDVAHPLLRRIGADVVDAPGLLSAPALRAAVERSVPDASAGMDVGALVRLVLRLVSDSSGGSDPGWLGALALPASDGGWRRADELLLPSSPLLDVFADDAIGDDAALDVVDKDFAARWPVETLRMVGVLDTFAVVSDPEPVEPDHDLPDEREWWDARAEVPATLLAVRDLDLVDDDAWPAALRLLSAQRETWEAVTAPGGHTGWWLARFAVLGGHAPCHWRLPECEALAGLYDSVPDVGLSHAVLAAAGVRDSLDVSDADDAEDLLDRLADPSREPRQGVVLRAHAALAALPPGAAAAVSPPDAVRVLDGSVVDADAVGALDAPWLVGVVDPATLVAADTVAVADALADVLDVPLASERAAGVVVSSGELIGWSELSAVCVVAELLGLDVPEGGVGLHPGLEVRLHGAGGATVSASWWVDDDGVLHADDSEPGLARAFAHATDRWDLRHLIEALLADPTATTLLA</sequence>
<dbReference type="SUPFAM" id="SSF55874">
    <property type="entry name" value="ATPase domain of HSP90 chaperone/DNA topoisomerase II/histidine kinase"/>
    <property type="match status" value="1"/>
</dbReference>
<dbReference type="EMBL" id="JBHSXX010000001">
    <property type="protein sequence ID" value="MFC6866499.1"/>
    <property type="molecule type" value="Genomic_DNA"/>
</dbReference>
<dbReference type="InterPro" id="IPR036890">
    <property type="entry name" value="HATPase_C_sf"/>
</dbReference>
<reference evidence="2" key="1">
    <citation type="journal article" date="2019" name="Int. J. Syst. Evol. Microbiol.">
        <title>The Global Catalogue of Microorganisms (GCM) 10K type strain sequencing project: providing services to taxonomists for standard genome sequencing and annotation.</title>
        <authorList>
            <consortium name="The Broad Institute Genomics Platform"/>
            <consortium name="The Broad Institute Genome Sequencing Center for Infectious Disease"/>
            <person name="Wu L."/>
            <person name="Ma J."/>
        </authorList>
    </citation>
    <scope>NUCLEOTIDE SEQUENCE [LARGE SCALE GENOMIC DNA]</scope>
    <source>
        <strain evidence="2">KCTC 32255</strain>
    </source>
</reference>
<protein>
    <submittedName>
        <fullName evidence="1">Sacsin N-terminal ATP-binding-like domain-containing protein</fullName>
    </submittedName>
</protein>
<gene>
    <name evidence="1" type="ORF">ACFQGD_05020</name>
</gene>
<organism evidence="1 2">
    <name type="scientific">Haloechinothrix salitolerans</name>
    <dbReference type="NCBI Taxonomy" id="926830"/>
    <lineage>
        <taxon>Bacteria</taxon>
        <taxon>Bacillati</taxon>
        <taxon>Actinomycetota</taxon>
        <taxon>Actinomycetes</taxon>
        <taxon>Pseudonocardiales</taxon>
        <taxon>Pseudonocardiaceae</taxon>
        <taxon>Haloechinothrix</taxon>
    </lineage>
</organism>
<dbReference type="RefSeq" id="WP_345395584.1">
    <property type="nucleotide sequence ID" value="NZ_BAABLA010000024.1"/>
</dbReference>
<dbReference type="NCBIfam" id="NF047352">
    <property type="entry name" value="P_loop_sacsin"/>
    <property type="match status" value="1"/>
</dbReference>
<evidence type="ECO:0000313" key="2">
    <source>
        <dbReference type="Proteomes" id="UP001596337"/>
    </source>
</evidence>
<dbReference type="Proteomes" id="UP001596337">
    <property type="component" value="Unassembled WGS sequence"/>
</dbReference>
<comment type="caution">
    <text evidence="1">The sequence shown here is derived from an EMBL/GenBank/DDBJ whole genome shotgun (WGS) entry which is preliminary data.</text>
</comment>
<evidence type="ECO:0000313" key="1">
    <source>
        <dbReference type="EMBL" id="MFC6866499.1"/>
    </source>
</evidence>